<evidence type="ECO:0000313" key="3">
    <source>
        <dbReference type="Proteomes" id="UP001189122"/>
    </source>
</evidence>
<evidence type="ECO:0000256" key="1">
    <source>
        <dbReference type="SAM" id="MobiDB-lite"/>
    </source>
</evidence>
<dbReference type="EMBL" id="CACRZD030000006">
    <property type="protein sequence ID" value="CAA6661405.1"/>
    <property type="molecule type" value="Genomic_DNA"/>
</dbReference>
<proteinExistence type="predicted"/>
<accession>A0A7I8ITW3</accession>
<organism evidence="2">
    <name type="scientific">Spirodela intermedia</name>
    <name type="common">Intermediate duckweed</name>
    <dbReference type="NCBI Taxonomy" id="51605"/>
    <lineage>
        <taxon>Eukaryota</taxon>
        <taxon>Viridiplantae</taxon>
        <taxon>Streptophyta</taxon>
        <taxon>Embryophyta</taxon>
        <taxon>Tracheophyta</taxon>
        <taxon>Spermatophyta</taxon>
        <taxon>Magnoliopsida</taxon>
        <taxon>Liliopsida</taxon>
        <taxon>Araceae</taxon>
        <taxon>Lemnoideae</taxon>
        <taxon>Spirodela</taxon>
    </lineage>
</organism>
<name>A0A7I8ITW3_SPIIN</name>
<feature type="region of interest" description="Disordered" evidence="1">
    <location>
        <begin position="84"/>
        <end position="103"/>
    </location>
</feature>
<dbReference type="EMBL" id="LR743593">
    <property type="protein sequence ID" value="CAA2621718.1"/>
    <property type="molecule type" value="Genomic_DNA"/>
</dbReference>
<protein>
    <submittedName>
        <fullName evidence="2">Uncharacterized protein</fullName>
    </submittedName>
</protein>
<dbReference type="PANTHER" id="PTHR11439:SF463">
    <property type="entry name" value="REVERSE TRANSCRIPTASE TY1_COPIA-TYPE DOMAIN-CONTAINING PROTEIN"/>
    <property type="match status" value="1"/>
</dbReference>
<keyword evidence="3" id="KW-1185">Reference proteome</keyword>
<evidence type="ECO:0000313" key="2">
    <source>
        <dbReference type="EMBL" id="CAA2621718.1"/>
    </source>
</evidence>
<sequence length="191" mass="22371">MNYCQNNSDHTLFFKHSRNKISILLVYINDMILTRDDLLEINMLNDKLSTYFEINRLRNLKYFISMEIAYSKYLLKETRTSDNKLKTTPIDPDRKLGQGEDSSLVDRGRYQRLIGKLIYLSHTQSDITYTVKLLSQFTHDLGEVHNVVARRVLYLKGTPSYNMLFQPQGHTNVEIFIDVDYVSSIVDRGFT</sequence>
<dbReference type="Proteomes" id="UP001189122">
    <property type="component" value="Unassembled WGS sequence"/>
</dbReference>
<reference evidence="2 3" key="1">
    <citation type="submission" date="2019-12" db="EMBL/GenBank/DDBJ databases">
        <authorList>
            <person name="Scholz U."/>
            <person name="Mascher M."/>
            <person name="Fiebig A."/>
        </authorList>
    </citation>
    <scope>NUCLEOTIDE SEQUENCE</scope>
</reference>
<dbReference type="AlphaFoldDB" id="A0A7I8ITW3"/>
<dbReference type="PANTHER" id="PTHR11439">
    <property type="entry name" value="GAG-POL-RELATED RETROTRANSPOSON"/>
    <property type="match status" value="1"/>
</dbReference>
<gene>
    <name evidence="2" type="ORF">SI7747_06007800</name>
</gene>